<sequence>MAASGTMTPETARQLAETVLSREHFELGKEAGKSAIATWLADLLEPVSRFIAKIFRWLIEFGTHVHEASPFLYWLLVGGLTLLLIALIAHIALTFRQALRERQRIGALSWAEAAEEGPDLLEKRARAAADTGDYFLSLSLLFKAGVLRLEMRDDRPFQPAYTNREYLRRYEKEPAHAPLAKLVGLLEKWYAGEPIGKSEHSEGAAAYTSLRKLAKSSNREHQAQAHQAQTLPAG</sequence>
<evidence type="ECO:0000313" key="3">
    <source>
        <dbReference type="EMBL" id="QJT07436.1"/>
    </source>
</evidence>
<accession>A0ABX6NB27</accession>
<keyword evidence="2" id="KW-0812">Transmembrane</keyword>
<reference evidence="3 4" key="1">
    <citation type="submission" date="2019-04" db="EMBL/GenBank/DDBJ databases">
        <title>Isolation and culture of sulfate reducing bacteria from the cold seep of the South China Sea.</title>
        <authorList>
            <person name="Sun C."/>
            <person name="Liu R."/>
        </authorList>
    </citation>
    <scope>NUCLEOTIDE SEQUENCE [LARGE SCALE GENOMIC DNA]</scope>
    <source>
        <strain evidence="3 4">CS1</strain>
    </source>
</reference>
<evidence type="ECO:0000313" key="4">
    <source>
        <dbReference type="Proteomes" id="UP000503251"/>
    </source>
</evidence>
<organism evidence="3 4">
    <name type="scientific">Oceanidesulfovibrio marinus</name>
    <dbReference type="NCBI Taxonomy" id="370038"/>
    <lineage>
        <taxon>Bacteria</taxon>
        <taxon>Pseudomonadati</taxon>
        <taxon>Thermodesulfobacteriota</taxon>
        <taxon>Desulfovibrionia</taxon>
        <taxon>Desulfovibrionales</taxon>
        <taxon>Desulfovibrionaceae</taxon>
        <taxon>Oceanidesulfovibrio</taxon>
    </lineage>
</organism>
<gene>
    <name evidence="3" type="ORF">E8L03_00240</name>
</gene>
<keyword evidence="2" id="KW-0472">Membrane</keyword>
<protein>
    <recommendedName>
        <fullName evidence="5">DUF4129 domain-containing protein</fullName>
    </recommendedName>
</protein>
<dbReference type="Proteomes" id="UP000503251">
    <property type="component" value="Chromosome"/>
</dbReference>
<dbReference type="EMBL" id="CP039543">
    <property type="protein sequence ID" value="QJT07436.1"/>
    <property type="molecule type" value="Genomic_DNA"/>
</dbReference>
<keyword evidence="4" id="KW-1185">Reference proteome</keyword>
<keyword evidence="2" id="KW-1133">Transmembrane helix</keyword>
<feature type="transmembrane region" description="Helical" evidence="2">
    <location>
        <begin position="71"/>
        <end position="95"/>
    </location>
</feature>
<dbReference type="RefSeq" id="WP_171266231.1">
    <property type="nucleotide sequence ID" value="NZ_CP039543.1"/>
</dbReference>
<name>A0ABX6NB27_9BACT</name>
<feature type="region of interest" description="Disordered" evidence="1">
    <location>
        <begin position="210"/>
        <end position="234"/>
    </location>
</feature>
<feature type="compositionally biased region" description="Polar residues" evidence="1">
    <location>
        <begin position="224"/>
        <end position="234"/>
    </location>
</feature>
<evidence type="ECO:0000256" key="1">
    <source>
        <dbReference type="SAM" id="MobiDB-lite"/>
    </source>
</evidence>
<evidence type="ECO:0008006" key="5">
    <source>
        <dbReference type="Google" id="ProtNLM"/>
    </source>
</evidence>
<proteinExistence type="predicted"/>
<evidence type="ECO:0000256" key="2">
    <source>
        <dbReference type="SAM" id="Phobius"/>
    </source>
</evidence>